<proteinExistence type="predicted"/>
<evidence type="ECO:0000313" key="1">
    <source>
        <dbReference type="EMBL" id="WUV50901.1"/>
    </source>
</evidence>
<name>A0ABZ1ZA14_9NOCA</name>
<dbReference type="EMBL" id="CP109441">
    <property type="protein sequence ID" value="WUV50901.1"/>
    <property type="molecule type" value="Genomic_DNA"/>
</dbReference>
<gene>
    <name evidence="1" type="ORF">OG563_03445</name>
</gene>
<protein>
    <submittedName>
        <fullName evidence="1">Uncharacterized protein</fullName>
    </submittedName>
</protein>
<keyword evidence="2" id="KW-1185">Reference proteome</keyword>
<accession>A0ABZ1ZA14</accession>
<dbReference type="RefSeq" id="WP_327101701.1">
    <property type="nucleotide sequence ID" value="NZ_CP109149.1"/>
</dbReference>
<dbReference type="Gene3D" id="3.40.830.10">
    <property type="entry name" value="LigB-like"/>
    <property type="match status" value="1"/>
</dbReference>
<sequence>MFSIAALVPSPPILVPELCGGLAHAAGSDSVDAPAVLRAAALAAVGALAATTRNWTVVGVGAAAQVVGPDAVGTFRGFGADVQVGLSADALSRSRHTSGAADPQQPLAALIAGWLRGQVAPEALATTTLVAVDTPADECARIGAQLRSALDDSPEEAGVLVVADGAATLTLEAPGYLDERAADVQRELDRALADGDTAGLLALDPALCAELVLSGRAAYQVLAGLFAADSVAPSVETLYSDAPFGVGYQVSIWRTSGGDR</sequence>
<dbReference type="SUPFAM" id="SSF53213">
    <property type="entry name" value="LigB-like"/>
    <property type="match status" value="1"/>
</dbReference>
<evidence type="ECO:0000313" key="2">
    <source>
        <dbReference type="Proteomes" id="UP001432062"/>
    </source>
</evidence>
<reference evidence="1" key="1">
    <citation type="submission" date="2022-10" db="EMBL/GenBank/DDBJ databases">
        <title>The complete genomes of actinobacterial strains from the NBC collection.</title>
        <authorList>
            <person name="Joergensen T.S."/>
            <person name="Alvarez Arevalo M."/>
            <person name="Sterndorff E.B."/>
            <person name="Faurdal D."/>
            <person name="Vuksanovic O."/>
            <person name="Mourched A.-S."/>
            <person name="Charusanti P."/>
            <person name="Shaw S."/>
            <person name="Blin K."/>
            <person name="Weber T."/>
        </authorList>
    </citation>
    <scope>NUCLEOTIDE SEQUENCE</scope>
    <source>
        <strain evidence="1">NBC_01482</strain>
    </source>
</reference>
<organism evidence="1 2">
    <name type="scientific">Nocardia vinacea</name>
    <dbReference type="NCBI Taxonomy" id="96468"/>
    <lineage>
        <taxon>Bacteria</taxon>
        <taxon>Bacillati</taxon>
        <taxon>Actinomycetota</taxon>
        <taxon>Actinomycetes</taxon>
        <taxon>Mycobacteriales</taxon>
        <taxon>Nocardiaceae</taxon>
        <taxon>Nocardia</taxon>
    </lineage>
</organism>
<dbReference type="Proteomes" id="UP001432062">
    <property type="component" value="Chromosome"/>
</dbReference>